<feature type="transmembrane region" description="Helical" evidence="6">
    <location>
        <begin position="142"/>
        <end position="164"/>
    </location>
</feature>
<reference evidence="8" key="1">
    <citation type="journal article" date="2019" name="Int. J. Syst. Evol. Microbiol.">
        <title>The Global Catalogue of Microorganisms (GCM) 10K type strain sequencing project: providing services to taxonomists for standard genome sequencing and annotation.</title>
        <authorList>
            <consortium name="The Broad Institute Genomics Platform"/>
            <consortium name="The Broad Institute Genome Sequencing Center for Infectious Disease"/>
            <person name="Wu L."/>
            <person name="Ma J."/>
        </authorList>
    </citation>
    <scope>NUCLEOTIDE SEQUENCE [LARGE SCALE GENOMIC DNA]</scope>
    <source>
        <strain evidence="8">JCM 17551</strain>
    </source>
</reference>
<feature type="transmembrane region" description="Helical" evidence="6">
    <location>
        <begin position="364"/>
        <end position="386"/>
    </location>
</feature>
<evidence type="ECO:0000256" key="3">
    <source>
        <dbReference type="ARBA" id="ARBA00022692"/>
    </source>
</evidence>
<feature type="transmembrane region" description="Helical" evidence="6">
    <location>
        <begin position="170"/>
        <end position="191"/>
    </location>
</feature>
<feature type="transmembrane region" description="Helical" evidence="6">
    <location>
        <begin position="295"/>
        <end position="314"/>
    </location>
</feature>
<proteinExistence type="predicted"/>
<keyword evidence="3 6" id="KW-0812">Transmembrane</keyword>
<organism evidence="7 8">
    <name type="scientific">Litoribacillus peritrichatus</name>
    <dbReference type="NCBI Taxonomy" id="718191"/>
    <lineage>
        <taxon>Bacteria</taxon>
        <taxon>Pseudomonadati</taxon>
        <taxon>Pseudomonadota</taxon>
        <taxon>Gammaproteobacteria</taxon>
        <taxon>Oceanospirillales</taxon>
        <taxon>Oceanospirillaceae</taxon>
        <taxon>Litoribacillus</taxon>
    </lineage>
</organism>
<keyword evidence="2" id="KW-0813">Transport</keyword>
<dbReference type="InterPro" id="IPR004752">
    <property type="entry name" value="AmpG_permease/AT-1"/>
</dbReference>
<dbReference type="SUPFAM" id="SSF103473">
    <property type="entry name" value="MFS general substrate transporter"/>
    <property type="match status" value="1"/>
</dbReference>
<gene>
    <name evidence="7" type="ORF">GCM10022277_41660</name>
</gene>
<dbReference type="Pfam" id="PF07690">
    <property type="entry name" value="MFS_1"/>
    <property type="match status" value="1"/>
</dbReference>
<keyword evidence="8" id="KW-1185">Reference proteome</keyword>
<evidence type="ECO:0000256" key="1">
    <source>
        <dbReference type="ARBA" id="ARBA00004141"/>
    </source>
</evidence>
<feature type="transmembrane region" description="Helical" evidence="6">
    <location>
        <begin position="78"/>
        <end position="97"/>
    </location>
</feature>
<feature type="transmembrane region" description="Helical" evidence="6">
    <location>
        <begin position="38"/>
        <end position="57"/>
    </location>
</feature>
<keyword evidence="5 6" id="KW-0472">Membrane</keyword>
<evidence type="ECO:0000256" key="6">
    <source>
        <dbReference type="SAM" id="Phobius"/>
    </source>
</evidence>
<dbReference type="Gene3D" id="1.20.1250.20">
    <property type="entry name" value="MFS general substrate transporter like domains"/>
    <property type="match status" value="2"/>
</dbReference>
<dbReference type="InterPro" id="IPR036259">
    <property type="entry name" value="MFS_trans_sf"/>
</dbReference>
<name>A0ABP7NAS3_9GAMM</name>
<dbReference type="EMBL" id="BAABBN010000015">
    <property type="protein sequence ID" value="GAA3941365.1"/>
    <property type="molecule type" value="Genomic_DNA"/>
</dbReference>
<dbReference type="InterPro" id="IPR011701">
    <property type="entry name" value="MFS"/>
</dbReference>
<feature type="transmembrane region" description="Helical" evidence="6">
    <location>
        <begin position="103"/>
        <end position="121"/>
    </location>
</feature>
<feature type="transmembrane region" description="Helical" evidence="6">
    <location>
        <begin position="326"/>
        <end position="352"/>
    </location>
</feature>
<feature type="transmembrane region" description="Helical" evidence="6">
    <location>
        <begin position="231"/>
        <end position="249"/>
    </location>
</feature>
<dbReference type="Proteomes" id="UP001501565">
    <property type="component" value="Unassembled WGS sequence"/>
</dbReference>
<keyword evidence="4 6" id="KW-1133">Transmembrane helix</keyword>
<feature type="transmembrane region" description="Helical" evidence="6">
    <location>
        <begin position="392"/>
        <end position="413"/>
    </location>
</feature>
<accession>A0ABP7NAS3</accession>
<sequence length="423" mass="46511">MPLISNRFLFVLLTSLYFSQGFPSGLLAHGMPAIMREYGSSLTSIGMLKLLALPWLFKFLWAPLLDKYHFSRLGPHRSWIMVMQTGAVLTLFGLSWFDPAWLFAEGLILLFILLFLVNLFSSTQDVATDGLAVTLLPERLRGLGNSIQVCGYKVGLMLGGSGLLVLINDIGWSLSIQLVALTLMIMLLPTLRFNEIATFKALDQNSEKTASATDQPLGGYNFWQFFKTPNIMRWVGVLVTFKVIDSFSSTLVKPMLIDFQLSLAEVGEITFIASLIGLAGALLAGALYSRLNSWWLLMGFTVLQMFAVAAYAILPGLHQTGDSSFMTWVYVIVGVDQAIDTMATVVLFAVMMGHCRKQHEGGDYTVQACLQVFAAGLVGVLAGVMGDWIQDYQVMFMVSGLSGVLAILALVLYRPVQVTKLPL</sequence>
<evidence type="ECO:0000313" key="7">
    <source>
        <dbReference type="EMBL" id="GAA3941365.1"/>
    </source>
</evidence>
<dbReference type="PANTHER" id="PTHR12778">
    <property type="entry name" value="SOLUTE CARRIER FAMILY 33 ACETYL-COA TRANSPORTER -RELATED"/>
    <property type="match status" value="1"/>
</dbReference>
<evidence type="ECO:0000256" key="4">
    <source>
        <dbReference type="ARBA" id="ARBA00022989"/>
    </source>
</evidence>
<feature type="transmembrane region" description="Helical" evidence="6">
    <location>
        <begin position="269"/>
        <end position="288"/>
    </location>
</feature>
<dbReference type="PANTHER" id="PTHR12778:SF10">
    <property type="entry name" value="MAJOR FACILITATOR SUPERFAMILY DOMAIN-CONTAINING PROTEIN 3"/>
    <property type="match status" value="1"/>
</dbReference>
<comment type="subcellular location">
    <subcellularLocation>
        <location evidence="1">Membrane</location>
        <topology evidence="1">Multi-pass membrane protein</topology>
    </subcellularLocation>
</comment>
<evidence type="ECO:0000313" key="8">
    <source>
        <dbReference type="Proteomes" id="UP001501565"/>
    </source>
</evidence>
<comment type="caution">
    <text evidence="7">The sequence shown here is derived from an EMBL/GenBank/DDBJ whole genome shotgun (WGS) entry which is preliminary data.</text>
</comment>
<evidence type="ECO:0000256" key="5">
    <source>
        <dbReference type="ARBA" id="ARBA00023136"/>
    </source>
</evidence>
<evidence type="ECO:0000256" key="2">
    <source>
        <dbReference type="ARBA" id="ARBA00022448"/>
    </source>
</evidence>
<dbReference type="RefSeq" id="WP_344800588.1">
    <property type="nucleotide sequence ID" value="NZ_BAABBN010000015.1"/>
</dbReference>
<protein>
    <submittedName>
        <fullName evidence="7">MFS transporter</fullName>
    </submittedName>
</protein>